<organism evidence="1 2">
    <name type="scientific">Nocardia acididurans</name>
    <dbReference type="NCBI Taxonomy" id="2802282"/>
    <lineage>
        <taxon>Bacteria</taxon>
        <taxon>Bacillati</taxon>
        <taxon>Actinomycetota</taxon>
        <taxon>Actinomycetes</taxon>
        <taxon>Mycobacteriales</taxon>
        <taxon>Nocardiaceae</taxon>
        <taxon>Nocardia</taxon>
    </lineage>
</organism>
<accession>A0ABS1MHX9</accession>
<keyword evidence="2" id="KW-1185">Reference proteome</keyword>
<gene>
    <name evidence="1" type="ORF">JK358_38290</name>
</gene>
<dbReference type="RefSeq" id="WP_201958660.1">
    <property type="nucleotide sequence ID" value="NZ_JAERRJ010000028.1"/>
</dbReference>
<sequence>MFRIIRSGSDGLREEGNATEAEATAMLTRGLRLRTATVEAHRRGAIILTWTVYRLSAMPIQRTVTAEPFGRALTPTMYAALRRIGQAPRPRLVDDGRILALGEDIARSTGAHLFTRQFLARSGRDEVRLALPARLALLADDHRTRTTAPHGWYWPADRGMSSAGLNKPAGRCGRLYDGTSWAGCSCGQLGDYADSRTAAAAKARAHRQQVTAAFVEGLCPPPIA</sequence>
<protein>
    <submittedName>
        <fullName evidence="1">Uncharacterized protein</fullName>
    </submittedName>
</protein>
<comment type="caution">
    <text evidence="1">The sequence shown here is derived from an EMBL/GenBank/DDBJ whole genome shotgun (WGS) entry which is preliminary data.</text>
</comment>
<evidence type="ECO:0000313" key="2">
    <source>
        <dbReference type="Proteomes" id="UP000602198"/>
    </source>
</evidence>
<dbReference type="Proteomes" id="UP000602198">
    <property type="component" value="Unassembled WGS sequence"/>
</dbReference>
<reference evidence="1 2" key="1">
    <citation type="submission" date="2021-01" db="EMBL/GenBank/DDBJ databases">
        <title>WGS of actinomycetes isolated from Thailand.</title>
        <authorList>
            <person name="Thawai C."/>
        </authorList>
    </citation>
    <scope>NUCLEOTIDE SEQUENCE [LARGE SCALE GENOMIC DNA]</scope>
    <source>
        <strain evidence="1 2">LPG 2</strain>
    </source>
</reference>
<evidence type="ECO:0000313" key="1">
    <source>
        <dbReference type="EMBL" id="MBL1080262.1"/>
    </source>
</evidence>
<dbReference type="EMBL" id="JAERRJ010000028">
    <property type="protein sequence ID" value="MBL1080262.1"/>
    <property type="molecule type" value="Genomic_DNA"/>
</dbReference>
<proteinExistence type="predicted"/>
<name>A0ABS1MHX9_9NOCA</name>